<evidence type="ECO:0000256" key="2">
    <source>
        <dbReference type="PROSITE-ProRule" id="PRU00473"/>
    </source>
</evidence>
<dbReference type="PANTHER" id="PTHR30570:SF1">
    <property type="entry name" value="PHOSPHATE-BINDING PROTEIN PSTS"/>
    <property type="match status" value="1"/>
</dbReference>
<evidence type="ECO:0000256" key="1">
    <source>
        <dbReference type="ARBA" id="ARBA00022729"/>
    </source>
</evidence>
<dbReference type="InterPro" id="IPR006665">
    <property type="entry name" value="OmpA-like"/>
</dbReference>
<keyword evidence="6" id="KW-1185">Reference proteome</keyword>
<evidence type="ECO:0000256" key="3">
    <source>
        <dbReference type="SAM" id="SignalP"/>
    </source>
</evidence>
<dbReference type="RefSeq" id="WP_089843946.1">
    <property type="nucleotide sequence ID" value="NZ_FNEJ01000002.1"/>
</dbReference>
<accession>A0A1G8J6E1</accession>
<dbReference type="OrthoDB" id="9790048at2"/>
<evidence type="ECO:0000259" key="4">
    <source>
        <dbReference type="PROSITE" id="PS51123"/>
    </source>
</evidence>
<dbReference type="PANTHER" id="PTHR30570">
    <property type="entry name" value="PERIPLASMIC PHOSPHATE BINDING COMPONENT OF PHOSPHATE ABC TRANSPORTER"/>
    <property type="match status" value="1"/>
</dbReference>
<dbReference type="SUPFAM" id="SSF103088">
    <property type="entry name" value="OmpA-like"/>
    <property type="match status" value="1"/>
</dbReference>
<dbReference type="STRING" id="555512.SAMN04487993_1002327"/>
<protein>
    <submittedName>
        <fullName evidence="5">Phosphate ABC transporter substrate-binding protein, PhoT family (TC 3.A.1.7.1)</fullName>
    </submittedName>
</protein>
<feature type="chain" id="PRO_5011724357" evidence="3">
    <location>
        <begin position="22"/>
        <end position="518"/>
    </location>
</feature>
<evidence type="ECO:0000313" key="5">
    <source>
        <dbReference type="EMBL" id="SDI26210.1"/>
    </source>
</evidence>
<feature type="domain" description="OmpA-like" evidence="4">
    <location>
        <begin position="398"/>
        <end position="518"/>
    </location>
</feature>
<dbReference type="GO" id="GO:0016020">
    <property type="term" value="C:membrane"/>
    <property type="evidence" value="ECO:0007669"/>
    <property type="project" value="UniProtKB-UniRule"/>
</dbReference>
<dbReference type="SUPFAM" id="SSF53850">
    <property type="entry name" value="Periplasmic binding protein-like II"/>
    <property type="match status" value="1"/>
</dbReference>
<feature type="signal peptide" evidence="3">
    <location>
        <begin position="1"/>
        <end position="21"/>
    </location>
</feature>
<dbReference type="Gene3D" id="3.40.190.10">
    <property type="entry name" value="Periplasmic binding protein-like II"/>
    <property type="match status" value="2"/>
</dbReference>
<dbReference type="InterPro" id="IPR050811">
    <property type="entry name" value="Phosphate_ABC_transporter"/>
</dbReference>
<dbReference type="InterPro" id="IPR024370">
    <property type="entry name" value="PBP_domain"/>
</dbReference>
<gene>
    <name evidence="5" type="ORF">SAMN04487993_1002327</name>
</gene>
<dbReference type="PROSITE" id="PS51123">
    <property type="entry name" value="OMPA_2"/>
    <property type="match status" value="1"/>
</dbReference>
<dbReference type="Gene3D" id="3.30.1330.60">
    <property type="entry name" value="OmpA-like domain"/>
    <property type="match status" value="1"/>
</dbReference>
<dbReference type="Proteomes" id="UP000199093">
    <property type="component" value="Unassembled WGS sequence"/>
</dbReference>
<dbReference type="AlphaFoldDB" id="A0A1G8J6E1"/>
<dbReference type="EMBL" id="FNEJ01000002">
    <property type="protein sequence ID" value="SDI26210.1"/>
    <property type="molecule type" value="Genomic_DNA"/>
</dbReference>
<evidence type="ECO:0000313" key="6">
    <source>
        <dbReference type="Proteomes" id="UP000199093"/>
    </source>
</evidence>
<proteinExistence type="predicted"/>
<name>A0A1G8J6E1_9RHOB</name>
<dbReference type="InterPro" id="IPR036737">
    <property type="entry name" value="OmpA-like_sf"/>
</dbReference>
<sequence>MRQVRAAVFAALCLAAGEAEAQDVTLRSRDGGIELNGTMLGFDGDFYRVSTRYGELTVDSSGVLCEGPGCPSLTDYVAELRISGAATMGEVLLPALIEGFALRSGLVATRDATEGPDQLTYMLQDPAQDRRVGQFTLRLSDTDEGFADLLADEADLVMALREVRPAEVQRAREAGLGDLSAPARSRVLALDGLLPAVAPGSPLTSLALADLARILAGDLVNWQDLGGPDAPIVLHLTRRDSGTVQALEDRLLAPTGLQLAQAYREHDSPAALEQALARDPFGFGLVRLDHGGLTQTLVLGGSCGFTLRGSRAAVKTEDYPLTLPLFLYQPARRLPALARDFLAYTRSGPAQIVIRRAGFVDQLPEDLPLGQQGDRLANAIQVAEGEEGLRELQRLAASLAPRRRLTTSFRFDAGATGLDAQSRSNVEQLAEALENGLYDGKDLLFVGFSDGQGPAPDNLVIARQRADTVLQAVRTSADTADFTRVALSAEAFGEAMPMACDDTVWGRQVNRRVEVWLR</sequence>
<reference evidence="5 6" key="1">
    <citation type="submission" date="2016-10" db="EMBL/GenBank/DDBJ databases">
        <authorList>
            <person name="de Groot N.N."/>
        </authorList>
    </citation>
    <scope>NUCLEOTIDE SEQUENCE [LARGE SCALE GENOMIC DNA]</scope>
    <source>
        <strain evidence="5 6">DSM 26424</strain>
    </source>
</reference>
<keyword evidence="2" id="KW-0472">Membrane</keyword>
<dbReference type="CDD" id="cd07185">
    <property type="entry name" value="OmpA_C-like"/>
    <property type="match status" value="1"/>
</dbReference>
<dbReference type="Pfam" id="PF12849">
    <property type="entry name" value="PBP_like_2"/>
    <property type="match status" value="1"/>
</dbReference>
<keyword evidence="1 3" id="KW-0732">Signal</keyword>
<organism evidence="5 6">
    <name type="scientific">Salipiger marinus</name>
    <dbReference type="NCBI Taxonomy" id="555512"/>
    <lineage>
        <taxon>Bacteria</taxon>
        <taxon>Pseudomonadati</taxon>
        <taxon>Pseudomonadota</taxon>
        <taxon>Alphaproteobacteria</taxon>
        <taxon>Rhodobacterales</taxon>
        <taxon>Roseobacteraceae</taxon>
        <taxon>Salipiger</taxon>
    </lineage>
</organism>